<protein>
    <submittedName>
        <fullName evidence="5">RHTO0S02e12068g1_1</fullName>
    </submittedName>
</protein>
<evidence type="ECO:0000256" key="2">
    <source>
        <dbReference type="ARBA" id="ARBA00005287"/>
    </source>
</evidence>
<dbReference type="GO" id="GO:0000398">
    <property type="term" value="P:mRNA splicing, via spliceosome"/>
    <property type="evidence" value="ECO:0007669"/>
    <property type="project" value="TreeGrafter"/>
</dbReference>
<keyword evidence="4" id="KW-0175">Coiled coil</keyword>
<evidence type="ECO:0000256" key="4">
    <source>
        <dbReference type="SAM" id="Coils"/>
    </source>
</evidence>
<keyword evidence="3" id="KW-0539">Nucleus</keyword>
<dbReference type="EMBL" id="LK052937">
    <property type="protein sequence ID" value="CDR37211.1"/>
    <property type="molecule type" value="Genomic_DNA"/>
</dbReference>
<evidence type="ECO:0000256" key="3">
    <source>
        <dbReference type="ARBA" id="ARBA00023242"/>
    </source>
</evidence>
<dbReference type="InterPro" id="IPR018230">
    <property type="entry name" value="BUD31/G10-rel_CS"/>
</dbReference>
<dbReference type="PANTHER" id="PTHR19411">
    <property type="entry name" value="PROTEIN BUD31-RELATED"/>
    <property type="match status" value="1"/>
</dbReference>
<gene>
    <name evidence="5" type="ORF">RHTO0S_02e12068g</name>
</gene>
<organism evidence="5">
    <name type="scientific">Rhodotorula toruloides</name>
    <name type="common">Yeast</name>
    <name type="synonym">Rhodosporidium toruloides</name>
    <dbReference type="NCBI Taxonomy" id="5286"/>
    <lineage>
        <taxon>Eukaryota</taxon>
        <taxon>Fungi</taxon>
        <taxon>Dikarya</taxon>
        <taxon>Basidiomycota</taxon>
        <taxon>Pucciniomycotina</taxon>
        <taxon>Microbotryomycetes</taxon>
        <taxon>Sporidiobolales</taxon>
        <taxon>Sporidiobolaceae</taxon>
        <taxon>Rhodotorula</taxon>
    </lineage>
</organism>
<dbReference type="PROSITE" id="PS00998">
    <property type="entry name" value="G10_2"/>
    <property type="match status" value="1"/>
</dbReference>
<comment type="similarity">
    <text evidence="2">Belongs to the BUD31 (G10) family.</text>
</comment>
<name>A0A061APA7_RHOTO</name>
<accession>A0A061APA7</accession>
<evidence type="ECO:0000313" key="5">
    <source>
        <dbReference type="EMBL" id="CDR37211.1"/>
    </source>
</evidence>
<evidence type="ECO:0000256" key="1">
    <source>
        <dbReference type="ARBA" id="ARBA00004123"/>
    </source>
</evidence>
<feature type="coiled-coil region" evidence="4">
    <location>
        <begin position="16"/>
        <end position="43"/>
    </location>
</feature>
<dbReference type="Pfam" id="PF01125">
    <property type="entry name" value="BUD31"/>
    <property type="match status" value="1"/>
</dbReference>
<dbReference type="PANTHER" id="PTHR19411:SF0">
    <property type="entry name" value="PROTEIN BUD31 HOMOLOG"/>
    <property type="match status" value="1"/>
</dbReference>
<dbReference type="InterPro" id="IPR001748">
    <property type="entry name" value="BUD31"/>
</dbReference>
<dbReference type="OrthoDB" id="277109at2759"/>
<proteinExistence type="inferred from homology"/>
<comment type="subcellular location">
    <subcellularLocation>
        <location evidence="1">Nucleus</location>
    </subcellularLocation>
</comment>
<dbReference type="GO" id="GO:0005681">
    <property type="term" value="C:spliceosomal complex"/>
    <property type="evidence" value="ECO:0007669"/>
    <property type="project" value="TreeGrafter"/>
</dbReference>
<dbReference type="PRINTS" id="PR00322">
    <property type="entry name" value="G10"/>
</dbReference>
<dbReference type="AlphaFoldDB" id="A0A061APA7"/>
<reference evidence="5" key="1">
    <citation type="journal article" date="2014" name="Genome Announc.">
        <title>Draft genome sequence of Rhodosporidium toruloides CECT1137, an oleaginous yeast of biotechnological interest.</title>
        <authorList>
            <person name="Morin N."/>
            <person name="Calcas X."/>
            <person name="Devillers H."/>
            <person name="Durrens P."/>
            <person name="Sherman D.J."/>
            <person name="Nicaud J.-M."/>
            <person name="Neuveglise C."/>
        </authorList>
    </citation>
    <scope>NUCLEOTIDE SEQUENCE</scope>
    <source>
        <strain evidence="5">CECT1137</strain>
    </source>
</reference>
<sequence>MPKIKTNRTKPPPEGFEEIEDILEEYSRKMRDAEAESHEGKRKNEALWPIMRITHTRSRYIYDLYYKREAISKKLYEWLLKQEYADANLIAKWKKSGYEKLCCARCIQSRDMNYAGSTCICRVPKAQLKEGVIVECTHCGCRGCASTD</sequence>